<dbReference type="EMBL" id="BKCJ010004928">
    <property type="protein sequence ID" value="GEU63890.1"/>
    <property type="molecule type" value="Genomic_DNA"/>
</dbReference>
<feature type="compositionally biased region" description="Basic and acidic residues" evidence="1">
    <location>
        <begin position="1"/>
        <end position="16"/>
    </location>
</feature>
<gene>
    <name evidence="2" type="ORF">Tci_035868</name>
</gene>
<evidence type="ECO:0000256" key="1">
    <source>
        <dbReference type="SAM" id="MobiDB-lite"/>
    </source>
</evidence>
<feature type="compositionally biased region" description="Pro residues" evidence="1">
    <location>
        <begin position="45"/>
        <end position="57"/>
    </location>
</feature>
<feature type="region of interest" description="Disordered" evidence="1">
    <location>
        <begin position="1"/>
        <end position="90"/>
    </location>
</feature>
<name>A0A6L2LRL1_TANCI</name>
<dbReference type="AlphaFoldDB" id="A0A6L2LRL1"/>
<proteinExistence type="predicted"/>
<reference evidence="2" key="1">
    <citation type="journal article" date="2019" name="Sci. Rep.">
        <title>Draft genome of Tanacetum cinerariifolium, the natural source of mosquito coil.</title>
        <authorList>
            <person name="Yamashiro T."/>
            <person name="Shiraishi A."/>
            <person name="Satake H."/>
            <person name="Nakayama K."/>
        </authorList>
    </citation>
    <scope>NUCLEOTIDE SEQUENCE</scope>
</reference>
<sequence length="439" mass="49388">MLVAHEVKEGNADENVKNVNVGDTAKGDVSDAHNEVSTADEEPSIPSPTPYTLPPQPSHDIPSTSQLQPTPPQSPHVQPQSPQPQPQQDAGIPTHILQEVIDTCTALTRRIEHMELDKISQALEITRLKRRVKKLEWRNKGRIISDMDADADVVLEEAKDAKVNESVDIQRRQAESQSKIYKIDVDHANKVLSMQEDESAPAEVQEVVDFVTTAKLITEVVIAASTTISTVEVPVPAATTVTAPKLTAAPSRRTKGVVIRDPKEELEVELNRIIDWDEVIDHVNMKEKDDKSVKRYQAMKRKPQNEAQARKNMTVYLKNVDGFKMNCFKDKDQIDKEESRALKRINETPTEKVAKRSVHGPAKVKGWKLLELRGVQIITFKTTQLILLVERKYPLIRFNLDQMLNVVRLEVEDESDVSSELLSFGVDDAKEFKKNNLSV</sequence>
<feature type="compositionally biased region" description="Basic and acidic residues" evidence="1">
    <location>
        <begin position="25"/>
        <end position="34"/>
    </location>
</feature>
<dbReference type="SUPFAM" id="SSF81995">
    <property type="entry name" value="beta-sandwich domain of Sec23/24"/>
    <property type="match status" value="1"/>
</dbReference>
<evidence type="ECO:0000313" key="2">
    <source>
        <dbReference type="EMBL" id="GEU63890.1"/>
    </source>
</evidence>
<accession>A0A6L2LRL1</accession>
<protein>
    <submittedName>
        <fullName evidence="2">Uncharacterized protein</fullName>
    </submittedName>
</protein>
<comment type="caution">
    <text evidence="2">The sequence shown here is derived from an EMBL/GenBank/DDBJ whole genome shotgun (WGS) entry which is preliminary data.</text>
</comment>
<organism evidence="2">
    <name type="scientific">Tanacetum cinerariifolium</name>
    <name type="common">Dalmatian daisy</name>
    <name type="synonym">Chrysanthemum cinerariifolium</name>
    <dbReference type="NCBI Taxonomy" id="118510"/>
    <lineage>
        <taxon>Eukaryota</taxon>
        <taxon>Viridiplantae</taxon>
        <taxon>Streptophyta</taxon>
        <taxon>Embryophyta</taxon>
        <taxon>Tracheophyta</taxon>
        <taxon>Spermatophyta</taxon>
        <taxon>Magnoliopsida</taxon>
        <taxon>eudicotyledons</taxon>
        <taxon>Gunneridae</taxon>
        <taxon>Pentapetalae</taxon>
        <taxon>asterids</taxon>
        <taxon>campanulids</taxon>
        <taxon>Asterales</taxon>
        <taxon>Asteraceae</taxon>
        <taxon>Asteroideae</taxon>
        <taxon>Anthemideae</taxon>
        <taxon>Anthemidinae</taxon>
        <taxon>Tanacetum</taxon>
    </lineage>
</organism>